<evidence type="ECO:0000256" key="2">
    <source>
        <dbReference type="ARBA" id="ARBA00022741"/>
    </source>
</evidence>
<dbReference type="PROSITE" id="PS51722">
    <property type="entry name" value="G_TR_2"/>
    <property type="match status" value="1"/>
</dbReference>
<dbReference type="SUPFAM" id="SSF50447">
    <property type="entry name" value="Translation proteins"/>
    <property type="match status" value="1"/>
</dbReference>
<dbReference type="AlphaFoldDB" id="A0A919XCJ9"/>
<feature type="domain" description="Tr-type G" evidence="6">
    <location>
        <begin position="30"/>
        <end position="266"/>
    </location>
</feature>
<dbReference type="GO" id="GO:0003924">
    <property type="term" value="F:GTPase activity"/>
    <property type="evidence" value="ECO:0007669"/>
    <property type="project" value="InterPro"/>
</dbReference>
<keyword evidence="5" id="KW-0046">Antibiotic resistance</keyword>
<keyword evidence="8" id="KW-1185">Reference proteome</keyword>
<dbReference type="GO" id="GO:0032790">
    <property type="term" value="P:ribosome disassembly"/>
    <property type="evidence" value="ECO:0007669"/>
    <property type="project" value="TreeGrafter"/>
</dbReference>
<name>A0A919XCJ9_9BACL</name>
<protein>
    <submittedName>
        <fullName evidence="7">Tetracycline resistance protein</fullName>
    </submittedName>
</protein>
<organism evidence="7 8">
    <name type="scientific">Paenibacillus albilobatus</name>
    <dbReference type="NCBI Taxonomy" id="2716884"/>
    <lineage>
        <taxon>Bacteria</taxon>
        <taxon>Bacillati</taxon>
        <taxon>Bacillota</taxon>
        <taxon>Bacilli</taxon>
        <taxon>Bacillales</taxon>
        <taxon>Paenibacillaceae</taxon>
        <taxon>Paenibacillus</taxon>
    </lineage>
</organism>
<reference evidence="7" key="1">
    <citation type="submission" date="2021-03" db="EMBL/GenBank/DDBJ databases">
        <title>Antimicrobial resistance genes in bacteria isolated from Japanese honey, and their potential for conferring macrolide and lincosamide resistance in the American foulbrood pathogen Paenibacillus larvae.</title>
        <authorList>
            <person name="Okamoto M."/>
            <person name="Kumagai M."/>
            <person name="Kanamori H."/>
            <person name="Takamatsu D."/>
        </authorList>
    </citation>
    <scope>NUCLEOTIDE SEQUENCE</scope>
    <source>
        <strain evidence="7">J2TS6</strain>
    </source>
</reference>
<evidence type="ECO:0000313" key="8">
    <source>
        <dbReference type="Proteomes" id="UP000679779"/>
    </source>
</evidence>
<gene>
    <name evidence="7" type="primary">tet(M)</name>
    <name evidence="7" type="ORF">J2TS6_03150</name>
</gene>
<dbReference type="PANTHER" id="PTHR43261">
    <property type="entry name" value="TRANSLATION ELONGATION FACTOR G-RELATED"/>
    <property type="match status" value="1"/>
</dbReference>
<dbReference type="Pfam" id="PF00009">
    <property type="entry name" value="GTP_EFTU"/>
    <property type="match status" value="1"/>
</dbReference>
<comment type="caution">
    <text evidence="7">The sequence shown here is derived from an EMBL/GenBank/DDBJ whole genome shotgun (WGS) entry which is preliminary data.</text>
</comment>
<dbReference type="InterPro" id="IPR027417">
    <property type="entry name" value="P-loop_NTPase"/>
</dbReference>
<proteinExistence type="predicted"/>
<dbReference type="GO" id="GO:0046677">
    <property type="term" value="P:response to antibiotic"/>
    <property type="evidence" value="ECO:0007669"/>
    <property type="project" value="UniProtKB-KW"/>
</dbReference>
<evidence type="ECO:0000256" key="3">
    <source>
        <dbReference type="ARBA" id="ARBA00022917"/>
    </source>
</evidence>
<dbReference type="CDD" id="cd03711">
    <property type="entry name" value="Tet_C"/>
    <property type="match status" value="1"/>
</dbReference>
<dbReference type="EMBL" id="BORQ01000001">
    <property type="protein sequence ID" value="GIO29174.1"/>
    <property type="molecule type" value="Genomic_DNA"/>
</dbReference>
<dbReference type="InterPro" id="IPR005225">
    <property type="entry name" value="Small_GTP-bd"/>
</dbReference>
<dbReference type="PROSITE" id="PS00301">
    <property type="entry name" value="G_TR_1"/>
    <property type="match status" value="1"/>
</dbReference>
<dbReference type="InterPro" id="IPR035647">
    <property type="entry name" value="EFG_III/V"/>
</dbReference>
<dbReference type="SMART" id="SM00838">
    <property type="entry name" value="EFG_C"/>
    <property type="match status" value="1"/>
</dbReference>
<dbReference type="InterPro" id="IPR020568">
    <property type="entry name" value="Ribosomal_Su5_D2-typ_SF"/>
</dbReference>
<keyword evidence="4" id="KW-0342">GTP-binding</keyword>
<evidence type="ECO:0000256" key="5">
    <source>
        <dbReference type="ARBA" id="ARBA00023251"/>
    </source>
</evidence>
<dbReference type="Gene3D" id="3.30.70.240">
    <property type="match status" value="1"/>
</dbReference>
<dbReference type="InterPro" id="IPR053905">
    <property type="entry name" value="EF-G-like_DII"/>
</dbReference>
<dbReference type="Pfam" id="PF03764">
    <property type="entry name" value="EFG_IV"/>
    <property type="match status" value="1"/>
</dbReference>
<accession>A0A919XCJ9</accession>
<comment type="function">
    <text evidence="1">Abolishes the inhibitory effect of tetracyclin on protein synthesis by a non-covalent modification of the ribosomes.</text>
</comment>
<dbReference type="Gene3D" id="3.40.50.300">
    <property type="entry name" value="P-loop containing nucleotide triphosphate hydrolases"/>
    <property type="match status" value="1"/>
</dbReference>
<dbReference type="SUPFAM" id="SSF52540">
    <property type="entry name" value="P-loop containing nucleoside triphosphate hydrolases"/>
    <property type="match status" value="1"/>
</dbReference>
<evidence type="ECO:0000256" key="1">
    <source>
        <dbReference type="ARBA" id="ARBA00003987"/>
    </source>
</evidence>
<dbReference type="SUPFAM" id="SSF54980">
    <property type="entry name" value="EF-G C-terminal domain-like"/>
    <property type="match status" value="2"/>
</dbReference>
<dbReference type="Gene3D" id="3.30.70.870">
    <property type="entry name" value="Elongation Factor G (Translational Gtpase), domain 3"/>
    <property type="match status" value="1"/>
</dbReference>
<dbReference type="Pfam" id="PF00679">
    <property type="entry name" value="EFG_C"/>
    <property type="match status" value="1"/>
</dbReference>
<dbReference type="SUPFAM" id="SSF54211">
    <property type="entry name" value="Ribosomal protein S5 domain 2-like"/>
    <property type="match status" value="1"/>
</dbReference>
<keyword evidence="3" id="KW-0648">Protein biosynthesis</keyword>
<dbReference type="Pfam" id="PF22042">
    <property type="entry name" value="EF-G_D2"/>
    <property type="match status" value="1"/>
</dbReference>
<dbReference type="InterPro" id="IPR000640">
    <property type="entry name" value="EFG_V-like"/>
</dbReference>
<evidence type="ECO:0000259" key="6">
    <source>
        <dbReference type="PROSITE" id="PS51722"/>
    </source>
</evidence>
<dbReference type="GO" id="GO:0005525">
    <property type="term" value="F:GTP binding"/>
    <property type="evidence" value="ECO:0007669"/>
    <property type="project" value="UniProtKB-KW"/>
</dbReference>
<dbReference type="PRINTS" id="PR01037">
    <property type="entry name" value="TCRTETOQM"/>
</dbReference>
<dbReference type="InterPro" id="IPR009000">
    <property type="entry name" value="Transl_B-barrel_sf"/>
</dbReference>
<dbReference type="PANTHER" id="PTHR43261:SF1">
    <property type="entry name" value="RIBOSOME-RELEASING FACTOR 2, MITOCHONDRIAL"/>
    <property type="match status" value="1"/>
</dbReference>
<evidence type="ECO:0000313" key="7">
    <source>
        <dbReference type="EMBL" id="GIO29174.1"/>
    </source>
</evidence>
<keyword evidence="2" id="KW-0547">Nucleotide-binding</keyword>
<dbReference type="Proteomes" id="UP000679779">
    <property type="component" value="Unassembled WGS sequence"/>
</dbReference>
<dbReference type="Gene3D" id="2.40.30.10">
    <property type="entry name" value="Translation factors"/>
    <property type="match status" value="1"/>
</dbReference>
<dbReference type="NCBIfam" id="TIGR00231">
    <property type="entry name" value="small_GTP"/>
    <property type="match status" value="1"/>
</dbReference>
<dbReference type="InterPro" id="IPR005517">
    <property type="entry name" value="Transl_elong_EFG/EF2_IV"/>
</dbReference>
<dbReference type="SMART" id="SM00889">
    <property type="entry name" value="EFG_IV"/>
    <property type="match status" value="1"/>
</dbReference>
<dbReference type="PRINTS" id="PR00315">
    <property type="entry name" value="ELONGATNFCT"/>
</dbReference>
<dbReference type="InterPro" id="IPR035650">
    <property type="entry name" value="Tet_C"/>
</dbReference>
<dbReference type="InterPro" id="IPR014721">
    <property type="entry name" value="Ribsml_uS5_D2-typ_fold_subgr"/>
</dbReference>
<sequence>MPFGNDSWFFSVILRMRFYRRDERNRCMGDSNKTIGLLAHVDAGKTTFAEQLLYHTNSIRSRGRVDHKDAFLDSHELERARGITIFAGQAVMEWRGSTYYLIDTPGHVDFSAEMERAVQAMDYAVVIVSAVEGVEGHTETVWQLLRAYDIPVLFFINKMDREGADASVVLEQIRQHLTKEACLIPGALNEGIGEPVIEFAAERDETLLGLYLDGKVTDDRAVESLRTLVKQRRLFPVMYGSALQDQGIAGFLANLELLTETEYDPSGEAAARVFKIRHDAQGVRLTHMKLLQGQLRVRDEIGYVDGAGERLQEKITSIRVYNGEKFTAVDEAWAGQLVAVTGLSAVPAGAGLGAEKERKAFELVPALKSKVRYDPAVSIREVLRCFQILHAEDPSLGVVWDEPLQELHLHVMGIIQLEVLKQVVLDRFRLEVSFGKPEILYKETVANATIGCGHFEPLGHYAEVHLKIEPGPEGSGVTFVNDCHPDDLSVGYQHLIGQHLTEKEHRGLLTGSPLTDIVVTLLTGRAHNKHTSGGDFREAALRALRQGLEKADNILLEPYYAFKLKVGADHIGRAMSDIQQARGSFEPPEIDGDTAILSGEAPVATLMDYPAEVAAYTKGKGALTLRLGGYRPCSNAAEIIASKRYDKDADPEYTSTSIFCAKGKGFSVAWNEADGYMHAEVPGIHGMK</sequence>
<evidence type="ECO:0000256" key="4">
    <source>
        <dbReference type="ARBA" id="ARBA00023134"/>
    </source>
</evidence>
<dbReference type="Gene3D" id="3.30.230.10">
    <property type="match status" value="1"/>
</dbReference>
<dbReference type="InterPro" id="IPR031157">
    <property type="entry name" value="G_TR_CS"/>
</dbReference>
<dbReference type="InterPro" id="IPR000795">
    <property type="entry name" value="T_Tr_GTP-bd_dom"/>
</dbReference>
<dbReference type="GO" id="GO:0006412">
    <property type="term" value="P:translation"/>
    <property type="evidence" value="ECO:0007669"/>
    <property type="project" value="UniProtKB-KW"/>
</dbReference>